<dbReference type="AlphaFoldDB" id="A0A6G9YM51"/>
<dbReference type="PANTHER" id="PTHR33653:SF1">
    <property type="entry name" value="RIBONUCLEASE VAPC2"/>
    <property type="match status" value="1"/>
</dbReference>
<keyword evidence="3 8" id="KW-0540">Nuclease</keyword>
<feature type="binding site" evidence="8">
    <location>
        <position position="7"/>
    </location>
    <ligand>
        <name>Mg(2+)</name>
        <dbReference type="ChEBI" id="CHEBI:18420"/>
    </ligand>
</feature>
<comment type="cofactor">
    <cofactor evidence="1 8">
        <name>Mg(2+)</name>
        <dbReference type="ChEBI" id="CHEBI:18420"/>
    </cofactor>
</comment>
<name>A0A6G9YM51_9NOCA</name>
<accession>A0A6G9YM51</accession>
<evidence type="ECO:0000256" key="2">
    <source>
        <dbReference type="ARBA" id="ARBA00022649"/>
    </source>
</evidence>
<dbReference type="EMBL" id="CP046172">
    <property type="protein sequence ID" value="QIS14284.1"/>
    <property type="molecule type" value="Genomic_DNA"/>
</dbReference>
<keyword evidence="2 8" id="KW-1277">Toxin-antitoxin system</keyword>
<evidence type="ECO:0000256" key="5">
    <source>
        <dbReference type="ARBA" id="ARBA00022801"/>
    </source>
</evidence>
<dbReference type="InterPro" id="IPR022907">
    <property type="entry name" value="VapC_family"/>
</dbReference>
<dbReference type="GO" id="GO:0016787">
    <property type="term" value="F:hydrolase activity"/>
    <property type="evidence" value="ECO:0007669"/>
    <property type="project" value="UniProtKB-KW"/>
</dbReference>
<sequence length="142" mass="16240">MKNYLLDTCTVSEWTKPRPNRGLIRWLHLADEDRLHLSVISLGEIRKGIEMLPDSAKKQRLVDWLTDSLTVRFRDRILPVDAVVAQAWGRMVARTERNRDRMDAADALIAATAESYGLEVVTRNVKHFGPTGVRVLCPWSDE</sequence>
<comment type="function">
    <text evidence="8">Toxic component of a toxin-antitoxin (TA) system. An RNase.</text>
</comment>
<evidence type="ECO:0000256" key="3">
    <source>
        <dbReference type="ARBA" id="ARBA00022722"/>
    </source>
</evidence>
<dbReference type="PANTHER" id="PTHR33653">
    <property type="entry name" value="RIBONUCLEASE VAPC2"/>
    <property type="match status" value="1"/>
</dbReference>
<feature type="binding site" evidence="8">
    <location>
        <position position="106"/>
    </location>
    <ligand>
        <name>Mg(2+)</name>
        <dbReference type="ChEBI" id="CHEBI:18420"/>
    </ligand>
</feature>
<evidence type="ECO:0000256" key="1">
    <source>
        <dbReference type="ARBA" id="ARBA00001946"/>
    </source>
</evidence>
<evidence type="ECO:0000313" key="10">
    <source>
        <dbReference type="EMBL" id="QIS14284.1"/>
    </source>
</evidence>
<dbReference type="RefSeq" id="WP_167476716.1">
    <property type="nucleotide sequence ID" value="NZ_CP046172.1"/>
</dbReference>
<dbReference type="InterPro" id="IPR050556">
    <property type="entry name" value="Type_II_TA_system_RNase"/>
</dbReference>
<dbReference type="InterPro" id="IPR029060">
    <property type="entry name" value="PIN-like_dom_sf"/>
</dbReference>
<dbReference type="Proteomes" id="UP000503540">
    <property type="component" value="Chromosome"/>
</dbReference>
<dbReference type="KEGG" id="nah:F5544_32225"/>
<evidence type="ECO:0000256" key="7">
    <source>
        <dbReference type="ARBA" id="ARBA00038093"/>
    </source>
</evidence>
<dbReference type="GO" id="GO:0000287">
    <property type="term" value="F:magnesium ion binding"/>
    <property type="evidence" value="ECO:0007669"/>
    <property type="project" value="UniProtKB-UniRule"/>
</dbReference>
<evidence type="ECO:0000256" key="4">
    <source>
        <dbReference type="ARBA" id="ARBA00022723"/>
    </source>
</evidence>
<dbReference type="SUPFAM" id="SSF88723">
    <property type="entry name" value="PIN domain-like"/>
    <property type="match status" value="1"/>
</dbReference>
<protein>
    <recommendedName>
        <fullName evidence="8">Ribonuclease VapC</fullName>
        <shortName evidence="8">RNase VapC</shortName>
        <ecNumber evidence="8">3.1.-.-</ecNumber>
    </recommendedName>
    <alternativeName>
        <fullName evidence="8">Toxin VapC</fullName>
    </alternativeName>
</protein>
<evidence type="ECO:0000259" key="9">
    <source>
        <dbReference type="Pfam" id="PF01850"/>
    </source>
</evidence>
<comment type="similarity">
    <text evidence="7 8">Belongs to the PINc/VapC protein family.</text>
</comment>
<feature type="domain" description="PIN" evidence="9">
    <location>
        <begin position="4"/>
        <end position="124"/>
    </location>
</feature>
<keyword evidence="8" id="KW-0800">Toxin</keyword>
<dbReference type="EC" id="3.1.-.-" evidence="8"/>
<keyword evidence="4 8" id="KW-0479">Metal-binding</keyword>
<proteinExistence type="inferred from homology"/>
<dbReference type="GO" id="GO:0090729">
    <property type="term" value="F:toxin activity"/>
    <property type="evidence" value="ECO:0007669"/>
    <property type="project" value="UniProtKB-KW"/>
</dbReference>
<keyword evidence="11" id="KW-1185">Reference proteome</keyword>
<dbReference type="GO" id="GO:0004540">
    <property type="term" value="F:RNA nuclease activity"/>
    <property type="evidence" value="ECO:0007669"/>
    <property type="project" value="InterPro"/>
</dbReference>
<dbReference type="HAMAP" id="MF_00265">
    <property type="entry name" value="VapC_Nob1"/>
    <property type="match status" value="1"/>
</dbReference>
<keyword evidence="5 8" id="KW-0378">Hydrolase</keyword>
<dbReference type="Pfam" id="PF01850">
    <property type="entry name" value="PIN"/>
    <property type="match status" value="1"/>
</dbReference>
<keyword evidence="6 8" id="KW-0460">Magnesium</keyword>
<dbReference type="CDD" id="cd18746">
    <property type="entry name" value="PIN_VapC4-5_FitB-like"/>
    <property type="match status" value="1"/>
</dbReference>
<evidence type="ECO:0000256" key="8">
    <source>
        <dbReference type="HAMAP-Rule" id="MF_00265"/>
    </source>
</evidence>
<reference evidence="10 11" key="1">
    <citation type="journal article" date="2019" name="ACS Chem. Biol.">
        <title>Identification and Mobilization of a Cryptic Antibiotic Biosynthesis Gene Locus from a Human-Pathogenic Nocardia Isolate.</title>
        <authorList>
            <person name="Herisse M."/>
            <person name="Ishida K."/>
            <person name="Porter J.L."/>
            <person name="Howden B."/>
            <person name="Hertweck C."/>
            <person name="Stinear T.P."/>
            <person name="Pidot S.J."/>
        </authorList>
    </citation>
    <scope>NUCLEOTIDE SEQUENCE [LARGE SCALE GENOMIC DNA]</scope>
    <source>
        <strain evidence="10 11">AUSMDU00012717</strain>
    </source>
</reference>
<evidence type="ECO:0000256" key="6">
    <source>
        <dbReference type="ARBA" id="ARBA00022842"/>
    </source>
</evidence>
<dbReference type="InterPro" id="IPR002716">
    <property type="entry name" value="PIN_dom"/>
</dbReference>
<dbReference type="Gene3D" id="3.40.50.1010">
    <property type="entry name" value="5'-nuclease"/>
    <property type="match status" value="1"/>
</dbReference>
<organism evidence="10 11">
    <name type="scientific">Nocardia arthritidis</name>
    <dbReference type="NCBI Taxonomy" id="228602"/>
    <lineage>
        <taxon>Bacteria</taxon>
        <taxon>Bacillati</taxon>
        <taxon>Actinomycetota</taxon>
        <taxon>Actinomycetes</taxon>
        <taxon>Mycobacteriales</taxon>
        <taxon>Nocardiaceae</taxon>
        <taxon>Nocardia</taxon>
    </lineage>
</organism>
<gene>
    <name evidence="8" type="primary">vapC</name>
    <name evidence="10" type="ORF">F5544_32225</name>
</gene>
<evidence type="ECO:0000313" key="11">
    <source>
        <dbReference type="Proteomes" id="UP000503540"/>
    </source>
</evidence>